<name>A0A451AB58_9GAMM</name>
<dbReference type="AlphaFoldDB" id="A0A451AB58"/>
<keyword evidence="1" id="KW-0812">Transmembrane</keyword>
<organism evidence="2">
    <name type="scientific">Candidatus Kentrum sp. UNK</name>
    <dbReference type="NCBI Taxonomy" id="2126344"/>
    <lineage>
        <taxon>Bacteria</taxon>
        <taxon>Pseudomonadati</taxon>
        <taxon>Pseudomonadota</taxon>
        <taxon>Gammaproteobacteria</taxon>
        <taxon>Candidatus Kentrum</taxon>
    </lineage>
</organism>
<keyword evidence="1" id="KW-1133">Transmembrane helix</keyword>
<feature type="transmembrane region" description="Helical" evidence="1">
    <location>
        <begin position="68"/>
        <end position="90"/>
    </location>
</feature>
<evidence type="ECO:0000256" key="1">
    <source>
        <dbReference type="SAM" id="Phobius"/>
    </source>
</evidence>
<dbReference type="EMBL" id="CAADFZ010000031">
    <property type="protein sequence ID" value="VFK63267.1"/>
    <property type="molecule type" value="Genomic_DNA"/>
</dbReference>
<keyword evidence="1" id="KW-0472">Membrane</keyword>
<dbReference type="Pfam" id="PF05751">
    <property type="entry name" value="FixH"/>
    <property type="match status" value="1"/>
</dbReference>
<evidence type="ECO:0000313" key="2">
    <source>
        <dbReference type="EMBL" id="VFK63267.1"/>
    </source>
</evidence>
<accession>A0A451AB58</accession>
<evidence type="ECO:0000313" key="3">
    <source>
        <dbReference type="EMBL" id="VFK70789.1"/>
    </source>
</evidence>
<reference evidence="2" key="1">
    <citation type="submission" date="2019-02" db="EMBL/GenBank/DDBJ databases">
        <authorList>
            <person name="Gruber-Vodicka R. H."/>
            <person name="Seah K. B. B."/>
        </authorList>
    </citation>
    <scope>NUCLEOTIDE SEQUENCE</scope>
    <source>
        <strain evidence="3">BECK_BY19</strain>
        <strain evidence="2">BECK_BY8</strain>
    </source>
</reference>
<sequence>MPGWDVDALSLIHICSVGGIMFPMPGLYRFEAKLRQITLPSPLPMKNRSSTSRTRPATPRPPWRNPWVILWVFIASVILSVNGGMLYLAIDSSPGLVVEDYYERGQNYEETVLTRQALGRNLSLRLDAPPRIETGKPATFRFTGADKTGRPIQADAITLHAYRPSDTAADFSLPMIKANTDGYLAQATFPLKGVWDIVIAVKQGEIEHNVPRRITVTETR</sequence>
<feature type="transmembrane region" description="Helical" evidence="1">
    <location>
        <begin position="6"/>
        <end position="28"/>
    </location>
</feature>
<protein>
    <submittedName>
        <fullName evidence="2">Nitrogen fixation protein FixH</fullName>
    </submittedName>
</protein>
<proteinExistence type="predicted"/>
<gene>
    <name evidence="2" type="ORF">BECKUNK1418G_GA0071005_103122</name>
    <name evidence="3" type="ORF">BECKUNK1418H_GA0071006_103822</name>
</gene>
<dbReference type="EMBL" id="CAADGD010000038">
    <property type="protein sequence ID" value="VFK70789.1"/>
    <property type="molecule type" value="Genomic_DNA"/>
</dbReference>
<dbReference type="InterPro" id="IPR008620">
    <property type="entry name" value="FixH"/>
</dbReference>